<keyword evidence="1" id="KW-0732">Signal</keyword>
<proteinExistence type="predicted"/>
<protein>
    <recommendedName>
        <fullName evidence="2">Outer membrane protein beta-barrel domain-containing protein</fullName>
    </recommendedName>
</protein>
<dbReference type="AlphaFoldDB" id="A0A0E9LUQ1"/>
<feature type="domain" description="Outer membrane protein beta-barrel" evidence="2">
    <location>
        <begin position="145"/>
        <end position="283"/>
    </location>
</feature>
<keyword evidence="4" id="KW-1185">Reference proteome</keyword>
<dbReference type="STRING" id="1236989.JCM15548_11496"/>
<dbReference type="InterPro" id="IPR025665">
    <property type="entry name" value="Beta-barrel_OMP_2"/>
</dbReference>
<comment type="caution">
    <text evidence="3">The sequence shown here is derived from an EMBL/GenBank/DDBJ whole genome shotgun (WGS) entry which is preliminary data.</text>
</comment>
<feature type="chain" id="PRO_5002428684" description="Outer membrane protein beta-barrel domain-containing protein" evidence="1">
    <location>
        <begin position="28"/>
        <end position="311"/>
    </location>
</feature>
<dbReference type="RefSeq" id="WP_062123498.1">
    <property type="nucleotide sequence ID" value="NZ_BAZW01000008.1"/>
</dbReference>
<dbReference type="Proteomes" id="UP000032900">
    <property type="component" value="Unassembled WGS sequence"/>
</dbReference>
<sequence>MKAIPTNKRKYFLLLAAFTLMTFTIYGQEDKKEIRSTRDLVTVEETVDRTSVTFPGGSVQVDNFSDTITRITVGQKKFIILDDSKDGTTKIRMVHQPRKDFKGHWAGVDLGLNNFFSQPFDTSLPQDARFMDLNTGKSVAVGLNLFQQSIGLQKNNNTIGLVTGLGLTFNNYRLDSEYIVERDEEGHTSYSITDRDVKKNKLTTSFLTVPLLLEAQIPSGNGSNRLFISGGLYTGFKLRSHTKVVYYDDAGKEKEKSRADLNVNSFKYGATVRVGYRFVKLFATCDLSQMFQKDQGPELYPWSVGLTLINF</sequence>
<evidence type="ECO:0000259" key="2">
    <source>
        <dbReference type="Pfam" id="PF13568"/>
    </source>
</evidence>
<feature type="signal peptide" evidence="1">
    <location>
        <begin position="1"/>
        <end position="27"/>
    </location>
</feature>
<evidence type="ECO:0000256" key="1">
    <source>
        <dbReference type="SAM" id="SignalP"/>
    </source>
</evidence>
<reference evidence="3 4" key="1">
    <citation type="journal article" date="2015" name="Microbes Environ.">
        <title>Distribution and evolution of nitrogen fixation genes in the phylum bacteroidetes.</title>
        <authorList>
            <person name="Inoue J."/>
            <person name="Oshima K."/>
            <person name="Suda W."/>
            <person name="Sakamoto M."/>
            <person name="Iino T."/>
            <person name="Noda S."/>
            <person name="Hongoh Y."/>
            <person name="Hattori M."/>
            <person name="Ohkuma M."/>
        </authorList>
    </citation>
    <scope>NUCLEOTIDE SEQUENCE [LARGE SCALE GENOMIC DNA]</scope>
    <source>
        <strain evidence="3">JCM 15548</strain>
    </source>
</reference>
<gene>
    <name evidence="3" type="ORF">JCM15548_11496</name>
</gene>
<dbReference type="EMBL" id="BAZW01000008">
    <property type="protein sequence ID" value="GAO29322.1"/>
    <property type="molecule type" value="Genomic_DNA"/>
</dbReference>
<name>A0A0E9LUQ1_9BACT</name>
<dbReference type="OrthoDB" id="1117977at2"/>
<organism evidence="3 4">
    <name type="scientific">Geofilum rubicundum JCM 15548</name>
    <dbReference type="NCBI Taxonomy" id="1236989"/>
    <lineage>
        <taxon>Bacteria</taxon>
        <taxon>Pseudomonadati</taxon>
        <taxon>Bacteroidota</taxon>
        <taxon>Bacteroidia</taxon>
        <taxon>Marinilabiliales</taxon>
        <taxon>Marinilabiliaceae</taxon>
        <taxon>Geofilum</taxon>
    </lineage>
</organism>
<evidence type="ECO:0000313" key="4">
    <source>
        <dbReference type="Proteomes" id="UP000032900"/>
    </source>
</evidence>
<accession>A0A0E9LUQ1</accession>
<dbReference type="Pfam" id="PF13568">
    <property type="entry name" value="OMP_b-brl_2"/>
    <property type="match status" value="1"/>
</dbReference>
<evidence type="ECO:0000313" key="3">
    <source>
        <dbReference type="EMBL" id="GAO29322.1"/>
    </source>
</evidence>